<protein>
    <submittedName>
        <fullName evidence="3">Isopentenyl-diphosphate delta-isomerase, type 1</fullName>
    </submittedName>
</protein>
<dbReference type="Gene3D" id="3.90.79.10">
    <property type="entry name" value="Nucleoside Triphosphate Pyrophosphohydrolase"/>
    <property type="match status" value="1"/>
</dbReference>
<feature type="domain" description="Nudix hydrolase" evidence="2">
    <location>
        <begin position="30"/>
        <end position="164"/>
    </location>
</feature>
<keyword evidence="1" id="KW-0378">Hydrolase</keyword>
<dbReference type="PROSITE" id="PS00893">
    <property type="entry name" value="NUDIX_BOX"/>
    <property type="match status" value="1"/>
</dbReference>
<accession>A0A1M5DB56</accession>
<dbReference type="OrthoDB" id="9786032at2"/>
<keyword evidence="4" id="KW-1185">Reference proteome</keyword>
<sequence length="174" mass="19954">MTDEIFPLVDENGTVIGQATRKECHSGSMLLHPVIHLHVFNSKGELFLQKRSATKDIQPGKWDSSVGGHIDLGETPEIAAKREAREEIGLQNISIQYIQKYIIETDRERELTYCFFTITDKQPQADMNEVSEGRFWTIDEISGNLGKNIFTPNFELDFKHFLHEGVDTLQKKFQ</sequence>
<gene>
    <name evidence="3" type="ORF">SAMN05444362_108135</name>
</gene>
<dbReference type="SUPFAM" id="SSF55811">
    <property type="entry name" value="Nudix"/>
    <property type="match status" value="1"/>
</dbReference>
<dbReference type="RefSeq" id="WP_062177985.1">
    <property type="nucleotide sequence ID" value="NZ_BBXL01000004.1"/>
</dbReference>
<dbReference type="EMBL" id="FQUC01000008">
    <property type="protein sequence ID" value="SHF64161.1"/>
    <property type="molecule type" value="Genomic_DNA"/>
</dbReference>
<dbReference type="Pfam" id="PF00293">
    <property type="entry name" value="NUDIX"/>
    <property type="match status" value="1"/>
</dbReference>
<evidence type="ECO:0000313" key="3">
    <source>
        <dbReference type="EMBL" id="SHF64161.1"/>
    </source>
</evidence>
<evidence type="ECO:0000313" key="4">
    <source>
        <dbReference type="Proteomes" id="UP000184480"/>
    </source>
</evidence>
<evidence type="ECO:0000259" key="2">
    <source>
        <dbReference type="PROSITE" id="PS51462"/>
    </source>
</evidence>
<dbReference type="GO" id="GO:0016787">
    <property type="term" value="F:hydrolase activity"/>
    <property type="evidence" value="ECO:0007669"/>
    <property type="project" value="UniProtKB-KW"/>
</dbReference>
<dbReference type="InterPro" id="IPR020084">
    <property type="entry name" value="NUDIX_hydrolase_CS"/>
</dbReference>
<dbReference type="CDD" id="cd04692">
    <property type="entry name" value="NUDIX_Hydrolase"/>
    <property type="match status" value="1"/>
</dbReference>
<dbReference type="InterPro" id="IPR000086">
    <property type="entry name" value="NUDIX_hydrolase_dom"/>
</dbReference>
<dbReference type="GO" id="GO:0016853">
    <property type="term" value="F:isomerase activity"/>
    <property type="evidence" value="ECO:0007669"/>
    <property type="project" value="UniProtKB-KW"/>
</dbReference>
<dbReference type="PROSITE" id="PS51462">
    <property type="entry name" value="NUDIX"/>
    <property type="match status" value="1"/>
</dbReference>
<keyword evidence="3" id="KW-0413">Isomerase</keyword>
<dbReference type="PANTHER" id="PTHR10885:SF0">
    <property type="entry name" value="ISOPENTENYL-DIPHOSPHATE DELTA-ISOMERASE"/>
    <property type="match status" value="1"/>
</dbReference>
<organism evidence="3 4">
    <name type="scientific">Dysgonomonas macrotermitis</name>
    <dbReference type="NCBI Taxonomy" id="1346286"/>
    <lineage>
        <taxon>Bacteria</taxon>
        <taxon>Pseudomonadati</taxon>
        <taxon>Bacteroidota</taxon>
        <taxon>Bacteroidia</taxon>
        <taxon>Bacteroidales</taxon>
        <taxon>Dysgonomonadaceae</taxon>
        <taxon>Dysgonomonas</taxon>
    </lineage>
</organism>
<evidence type="ECO:0000256" key="1">
    <source>
        <dbReference type="ARBA" id="ARBA00022801"/>
    </source>
</evidence>
<dbReference type="STRING" id="1346286.SAMN05444362_108135"/>
<reference evidence="4" key="1">
    <citation type="submission" date="2016-11" db="EMBL/GenBank/DDBJ databases">
        <authorList>
            <person name="Varghese N."/>
            <person name="Submissions S."/>
        </authorList>
    </citation>
    <scope>NUCLEOTIDE SEQUENCE [LARGE SCALE GENOMIC DNA]</scope>
    <source>
        <strain evidence="4">DSM 27370</strain>
    </source>
</reference>
<dbReference type="Proteomes" id="UP000184480">
    <property type="component" value="Unassembled WGS sequence"/>
</dbReference>
<dbReference type="InterPro" id="IPR015797">
    <property type="entry name" value="NUDIX_hydrolase-like_dom_sf"/>
</dbReference>
<proteinExistence type="predicted"/>
<dbReference type="PANTHER" id="PTHR10885">
    <property type="entry name" value="ISOPENTENYL-DIPHOSPHATE DELTA-ISOMERASE"/>
    <property type="match status" value="1"/>
</dbReference>
<name>A0A1M5DB56_9BACT</name>
<dbReference type="AlphaFoldDB" id="A0A1M5DB56"/>